<dbReference type="AlphaFoldDB" id="A0AA87YVL8"/>
<protein>
    <submittedName>
        <fullName evidence="1">Uncharacterized protein</fullName>
    </submittedName>
</protein>
<accession>A0AA87YVL8</accession>
<evidence type="ECO:0000313" key="1">
    <source>
        <dbReference type="EMBL" id="GMN24108.1"/>
    </source>
</evidence>
<gene>
    <name evidence="1" type="ORF">TIFTF001_040536</name>
</gene>
<reference evidence="1" key="1">
    <citation type="submission" date="2023-07" db="EMBL/GenBank/DDBJ databases">
        <title>draft genome sequence of fig (Ficus carica).</title>
        <authorList>
            <person name="Takahashi T."/>
            <person name="Nishimura K."/>
        </authorList>
    </citation>
    <scope>NUCLEOTIDE SEQUENCE</scope>
</reference>
<organism evidence="1 2">
    <name type="scientific">Ficus carica</name>
    <name type="common">Common fig</name>
    <dbReference type="NCBI Taxonomy" id="3494"/>
    <lineage>
        <taxon>Eukaryota</taxon>
        <taxon>Viridiplantae</taxon>
        <taxon>Streptophyta</taxon>
        <taxon>Embryophyta</taxon>
        <taxon>Tracheophyta</taxon>
        <taxon>Spermatophyta</taxon>
        <taxon>Magnoliopsida</taxon>
        <taxon>eudicotyledons</taxon>
        <taxon>Gunneridae</taxon>
        <taxon>Pentapetalae</taxon>
        <taxon>rosids</taxon>
        <taxon>fabids</taxon>
        <taxon>Rosales</taxon>
        <taxon>Moraceae</taxon>
        <taxon>Ficeae</taxon>
        <taxon>Ficus</taxon>
    </lineage>
</organism>
<feature type="non-terminal residue" evidence="1">
    <location>
        <position position="62"/>
    </location>
</feature>
<proteinExistence type="predicted"/>
<dbReference type="EMBL" id="BTGU01001486">
    <property type="protein sequence ID" value="GMN24108.1"/>
    <property type="molecule type" value="Genomic_DNA"/>
</dbReference>
<evidence type="ECO:0000313" key="2">
    <source>
        <dbReference type="Proteomes" id="UP001187192"/>
    </source>
</evidence>
<dbReference type="Proteomes" id="UP001187192">
    <property type="component" value="Unassembled WGS sequence"/>
</dbReference>
<comment type="caution">
    <text evidence="1">The sequence shown here is derived from an EMBL/GenBank/DDBJ whole genome shotgun (WGS) entry which is preliminary data.</text>
</comment>
<name>A0AA87YVL8_FICCA</name>
<sequence>MKRWMVVMDNNRLQQELNNFSICQVSSGLVSFLFRAPTDARYGLSFNDDIILDNMVSNVMYW</sequence>
<keyword evidence="2" id="KW-1185">Reference proteome</keyword>